<reference evidence="1" key="1">
    <citation type="journal article" date="2015" name="Nature">
        <title>Complex archaea that bridge the gap between prokaryotes and eukaryotes.</title>
        <authorList>
            <person name="Spang A."/>
            <person name="Saw J.H."/>
            <person name="Jorgensen S.L."/>
            <person name="Zaremba-Niedzwiedzka K."/>
            <person name="Martijn J."/>
            <person name="Lind A.E."/>
            <person name="van Eijk R."/>
            <person name="Schleper C."/>
            <person name="Guy L."/>
            <person name="Ettema T.J."/>
        </authorList>
    </citation>
    <scope>NUCLEOTIDE SEQUENCE</scope>
</reference>
<dbReference type="AlphaFoldDB" id="A0A0F9DIQ3"/>
<evidence type="ECO:0000313" key="1">
    <source>
        <dbReference type="EMBL" id="KKL61568.1"/>
    </source>
</evidence>
<proteinExistence type="predicted"/>
<organism evidence="1">
    <name type="scientific">marine sediment metagenome</name>
    <dbReference type="NCBI Taxonomy" id="412755"/>
    <lineage>
        <taxon>unclassified sequences</taxon>
        <taxon>metagenomes</taxon>
        <taxon>ecological metagenomes</taxon>
    </lineage>
</organism>
<gene>
    <name evidence="1" type="ORF">LCGC14_2193950</name>
</gene>
<sequence>EYDPVELGFVLAKIRDRKIVSVEKIILGGDK</sequence>
<accession>A0A0F9DIQ3</accession>
<dbReference type="EMBL" id="LAZR01028779">
    <property type="protein sequence ID" value="KKL61568.1"/>
    <property type="molecule type" value="Genomic_DNA"/>
</dbReference>
<comment type="caution">
    <text evidence="1">The sequence shown here is derived from an EMBL/GenBank/DDBJ whole genome shotgun (WGS) entry which is preliminary data.</text>
</comment>
<feature type="non-terminal residue" evidence="1">
    <location>
        <position position="1"/>
    </location>
</feature>
<protein>
    <submittedName>
        <fullName evidence="1">Uncharacterized protein</fullName>
    </submittedName>
</protein>
<name>A0A0F9DIQ3_9ZZZZ</name>